<keyword evidence="1" id="KW-0472">Membrane</keyword>
<dbReference type="RefSeq" id="WP_179400205.1">
    <property type="nucleotide sequence ID" value="NZ_JACCCY010000004.1"/>
</dbReference>
<dbReference type="Proteomes" id="UP000574332">
    <property type="component" value="Unassembled WGS sequence"/>
</dbReference>
<dbReference type="InterPro" id="IPR006860">
    <property type="entry name" value="FecR"/>
</dbReference>
<dbReference type="PANTHER" id="PTHR30273:SF2">
    <property type="entry name" value="PROTEIN FECR"/>
    <property type="match status" value="1"/>
</dbReference>
<dbReference type="InterPro" id="IPR032508">
    <property type="entry name" value="FecR_C"/>
</dbReference>
<keyword evidence="5" id="KW-1185">Reference proteome</keyword>
<keyword evidence="1" id="KW-0812">Transmembrane</keyword>
<evidence type="ECO:0000259" key="3">
    <source>
        <dbReference type="Pfam" id="PF16344"/>
    </source>
</evidence>
<dbReference type="GO" id="GO:0016989">
    <property type="term" value="F:sigma factor antagonist activity"/>
    <property type="evidence" value="ECO:0007669"/>
    <property type="project" value="TreeGrafter"/>
</dbReference>
<reference evidence="4 5" key="1">
    <citation type="submission" date="2020-07" db="EMBL/GenBank/DDBJ databases">
        <title>Genomic Encyclopedia of Type Strains, Phase IV (KMG-IV): sequencing the most valuable type-strain genomes for metagenomic binning, comparative biology and taxonomic classification.</title>
        <authorList>
            <person name="Goeker M."/>
        </authorList>
    </citation>
    <scope>NUCLEOTIDE SEQUENCE [LARGE SCALE GENOMIC DNA]</scope>
    <source>
        <strain evidence="4 5">DSM 23697</strain>
    </source>
</reference>
<dbReference type="Pfam" id="PF04773">
    <property type="entry name" value="FecR"/>
    <property type="match status" value="1"/>
</dbReference>
<accession>A0A8E2A1Y3</accession>
<dbReference type="PIRSF" id="PIRSF018266">
    <property type="entry name" value="FecR"/>
    <property type="match status" value="1"/>
</dbReference>
<dbReference type="InterPro" id="IPR012373">
    <property type="entry name" value="Ferrdict_sens_TM"/>
</dbReference>
<evidence type="ECO:0000313" key="5">
    <source>
        <dbReference type="Proteomes" id="UP000574332"/>
    </source>
</evidence>
<dbReference type="Pfam" id="PF16344">
    <property type="entry name" value="FecR_C"/>
    <property type="match status" value="1"/>
</dbReference>
<feature type="domain" description="Protein FecR C-terminal" evidence="3">
    <location>
        <begin position="265"/>
        <end position="335"/>
    </location>
</feature>
<dbReference type="Gene3D" id="3.55.50.30">
    <property type="match status" value="1"/>
</dbReference>
<keyword evidence="1" id="KW-1133">Transmembrane helix</keyword>
<feature type="domain" description="FecR protein" evidence="2">
    <location>
        <begin position="126"/>
        <end position="219"/>
    </location>
</feature>
<gene>
    <name evidence="4" type="ORF">F5613_002938</name>
</gene>
<name>A0A8E2A1Y3_9PORP</name>
<organism evidence="4 5">
    <name type="scientific">Macellibacteroides fermentans</name>
    <dbReference type="NCBI Taxonomy" id="879969"/>
    <lineage>
        <taxon>Bacteria</taxon>
        <taxon>Pseudomonadati</taxon>
        <taxon>Bacteroidota</taxon>
        <taxon>Bacteroidia</taxon>
        <taxon>Bacteroidales</taxon>
        <taxon>Porphyromonadaceae</taxon>
        <taxon>Macellibacteroides</taxon>
    </lineage>
</organism>
<comment type="caution">
    <text evidence="4">The sequence shown here is derived from an EMBL/GenBank/DDBJ whole genome shotgun (WGS) entry which is preliminary data.</text>
</comment>
<evidence type="ECO:0000256" key="1">
    <source>
        <dbReference type="SAM" id="Phobius"/>
    </source>
</evidence>
<proteinExistence type="predicted"/>
<sequence>MKQTEENTRMDDLISEYLSHRLNEEEQRELERWIDASAENERYFHTRREIWLASISAKDTSSFDSDKGFQKFLNRVREQKQSKERKLILKKYAYTAAVVALLLLVTYSAYWQGGNVMRNRFQDMVVEVPMGSNSILRLPDGTRVHLNAGSKIIYSQGFGVDNRNLQLSGEGYFEVTKNKDLPFRIQARELSVEVLGTTFNLRNYDDDAEAVVSLLEGKVSMINHLNREETLPLLPDEKIVLNKRNGKTQLVRGKTGYATEWTKGYLFFDEKLLPDIAKELERAYNVNIQIADDTLNNYRFYGNFVRKEQTIDEILNILASTDKIAYSKRERNIVITLK</sequence>
<evidence type="ECO:0000259" key="2">
    <source>
        <dbReference type="Pfam" id="PF04773"/>
    </source>
</evidence>
<dbReference type="AlphaFoldDB" id="A0A8E2A1Y3"/>
<protein>
    <submittedName>
        <fullName evidence="4">Ferric-dicitrate binding protein FerR (Iron transport regulator)</fullName>
    </submittedName>
</protein>
<dbReference type="PANTHER" id="PTHR30273">
    <property type="entry name" value="PERIPLASMIC SIGNAL SENSOR AND SIGMA FACTOR ACTIVATOR FECR-RELATED"/>
    <property type="match status" value="1"/>
</dbReference>
<dbReference type="Gene3D" id="2.60.120.1440">
    <property type="match status" value="1"/>
</dbReference>
<evidence type="ECO:0000313" key="4">
    <source>
        <dbReference type="EMBL" id="NYI50776.1"/>
    </source>
</evidence>
<dbReference type="EMBL" id="JACCCY010000004">
    <property type="protein sequence ID" value="NYI50776.1"/>
    <property type="molecule type" value="Genomic_DNA"/>
</dbReference>
<feature type="transmembrane region" description="Helical" evidence="1">
    <location>
        <begin position="92"/>
        <end position="111"/>
    </location>
</feature>